<proteinExistence type="inferred from homology"/>
<sequence length="123" mass="14363">MVGVVITIRLIRDFEYRNVKLMVMRDVDLSCSGAELKANILKRIAEESVFVTLRRSDLNTLKIHQLSAHQYKDQNLVVNLDRDDWVIEDSDRLEDKGVSAEAEISFYNNDAYWSFKQNPVVKW</sequence>
<dbReference type="EMBL" id="JAMWBK010000002">
    <property type="protein sequence ID" value="KAJ8907694.1"/>
    <property type="molecule type" value="Genomic_DNA"/>
</dbReference>
<dbReference type="InterPro" id="IPR018794">
    <property type="entry name" value="UPF0538"/>
</dbReference>
<dbReference type="PANTHER" id="PTHR18444">
    <property type="entry name" value="UPF0538 FAMILY MEMBER"/>
    <property type="match status" value="1"/>
</dbReference>
<evidence type="ECO:0000256" key="1">
    <source>
        <dbReference type="ARBA" id="ARBA00007176"/>
    </source>
</evidence>
<protein>
    <recommendedName>
        <fullName evidence="4">Cytoplasmic protein</fullName>
    </recommendedName>
</protein>
<keyword evidence="3" id="KW-1185">Reference proteome</keyword>
<comment type="caution">
    <text evidence="2">The sequence shown here is derived from an EMBL/GenBank/DDBJ whole genome shotgun (WGS) entry which is preliminary data.</text>
</comment>
<reference evidence="2 3" key="1">
    <citation type="journal article" date="2023" name="Nat. Commun.">
        <title>Origin of minicircular mitochondrial genomes in red algae.</title>
        <authorList>
            <person name="Lee Y."/>
            <person name="Cho C.H."/>
            <person name="Lee Y.M."/>
            <person name="Park S.I."/>
            <person name="Yang J.H."/>
            <person name="West J.A."/>
            <person name="Bhattacharya D."/>
            <person name="Yoon H.S."/>
        </authorList>
    </citation>
    <scope>NUCLEOTIDE SEQUENCE [LARGE SCALE GENOMIC DNA]</scope>
    <source>
        <strain evidence="2 3">CCMP1338</strain>
        <tissue evidence="2">Whole cell</tissue>
    </source>
</reference>
<gene>
    <name evidence="2" type="ORF">NDN08_007801</name>
</gene>
<evidence type="ECO:0008006" key="4">
    <source>
        <dbReference type="Google" id="ProtNLM"/>
    </source>
</evidence>
<dbReference type="PANTHER" id="PTHR18444:SF9">
    <property type="entry name" value="UPF0538 PROTEIN C2ORF76"/>
    <property type="match status" value="1"/>
</dbReference>
<evidence type="ECO:0000313" key="2">
    <source>
        <dbReference type="EMBL" id="KAJ8907694.1"/>
    </source>
</evidence>
<dbReference type="AlphaFoldDB" id="A0AAV8UYX5"/>
<evidence type="ECO:0000313" key="3">
    <source>
        <dbReference type="Proteomes" id="UP001157974"/>
    </source>
</evidence>
<accession>A0AAV8UYX5</accession>
<organism evidence="2 3">
    <name type="scientific">Rhodosorus marinus</name>
    <dbReference type="NCBI Taxonomy" id="101924"/>
    <lineage>
        <taxon>Eukaryota</taxon>
        <taxon>Rhodophyta</taxon>
        <taxon>Stylonematophyceae</taxon>
        <taxon>Stylonematales</taxon>
        <taxon>Stylonemataceae</taxon>
        <taxon>Rhodosorus</taxon>
    </lineage>
</organism>
<dbReference type="Pfam" id="PF10209">
    <property type="entry name" value="DUF2340"/>
    <property type="match status" value="1"/>
</dbReference>
<comment type="similarity">
    <text evidence="1">Belongs to the UPF0538 family.</text>
</comment>
<name>A0AAV8UYX5_9RHOD</name>
<dbReference type="Proteomes" id="UP001157974">
    <property type="component" value="Unassembled WGS sequence"/>
</dbReference>